<dbReference type="EMBL" id="HG970334">
    <property type="protein sequence ID" value="CEF87522.1"/>
    <property type="molecule type" value="Genomic_DNA"/>
</dbReference>
<organism evidence="1 3">
    <name type="scientific">Gibberella zeae (strain ATCC MYA-4620 / CBS 123657 / FGSC 9075 / NRRL 31084 / PH-1)</name>
    <name type="common">Wheat head blight fungus</name>
    <name type="synonym">Fusarium graminearum</name>
    <dbReference type="NCBI Taxonomy" id="229533"/>
    <lineage>
        <taxon>Eukaryota</taxon>
        <taxon>Fungi</taxon>
        <taxon>Dikarya</taxon>
        <taxon>Ascomycota</taxon>
        <taxon>Pezizomycotina</taxon>
        <taxon>Sordariomycetes</taxon>
        <taxon>Hypocreomycetidae</taxon>
        <taxon>Hypocreales</taxon>
        <taxon>Nectriaceae</taxon>
        <taxon>Fusarium</taxon>
    </lineage>
</organism>
<accession>A0A0E0SM59</accession>
<reference evidence="2 3" key="1">
    <citation type="journal article" date="2007" name="Science">
        <title>The Fusarium graminearum genome reveals a link between localized polymorphism and pathogen specialization.</title>
        <authorList>
            <person name="Cuomo C.A."/>
            <person name="Gueldener U."/>
            <person name="Xu J.-R."/>
            <person name="Trail F."/>
            <person name="Turgeon B.G."/>
            <person name="Di Pietro A."/>
            <person name="Walton J.D."/>
            <person name="Ma L.-J."/>
            <person name="Baker S.E."/>
            <person name="Rep M."/>
            <person name="Adam G."/>
            <person name="Antoniw J."/>
            <person name="Baldwin T."/>
            <person name="Calvo S.E."/>
            <person name="Chang Y.-L."/>
            <person name="DeCaprio D."/>
            <person name="Gale L.R."/>
            <person name="Gnerre S."/>
            <person name="Goswami R.S."/>
            <person name="Hammond-Kosack K."/>
            <person name="Harris L.J."/>
            <person name="Hilburn K."/>
            <person name="Kennell J.C."/>
            <person name="Kroken S."/>
            <person name="Magnuson J.K."/>
            <person name="Mannhaupt G."/>
            <person name="Mauceli E.W."/>
            <person name="Mewes H.-W."/>
            <person name="Mitterbauer R."/>
            <person name="Muehlbauer G."/>
            <person name="Muensterkoetter M."/>
            <person name="Nelson D."/>
            <person name="O'Donnell K."/>
            <person name="Ouellet T."/>
            <person name="Qi W."/>
            <person name="Quesneville H."/>
            <person name="Roncero M.I.G."/>
            <person name="Seong K.-Y."/>
            <person name="Tetko I.V."/>
            <person name="Urban M."/>
            <person name="Waalwijk C."/>
            <person name="Ward T.J."/>
            <person name="Yao J."/>
            <person name="Birren B.W."/>
            <person name="Kistler H.C."/>
        </authorList>
    </citation>
    <scope>NUCLEOTIDE SEQUENCE [LARGE SCALE GENOMIC DNA]</scope>
    <source>
        <strain evidence="3">ATCC MYA-4620 / CBS 123657 / FGSC 9075 / NRRL 31084 / PH-1</strain>
        <strain evidence="2">PH-1 / ATCC MYA-4620 / FGSC 9075 / NRRL 31084</strain>
    </source>
</reference>
<dbReference type="EnsemblFungi" id="CEF87522">
    <property type="protein sequence ID" value="CEF87522"/>
    <property type="gene ID" value="FGRRES_20250"/>
</dbReference>
<name>A0A098E1R1_GIBZE</name>
<dbReference type="Proteomes" id="UP000070720">
    <property type="component" value="Chromosome 3"/>
</dbReference>
<keyword evidence="3" id="KW-1185">Reference proteome</keyword>
<evidence type="ECO:0000313" key="3">
    <source>
        <dbReference type="Proteomes" id="UP000070720"/>
    </source>
</evidence>
<proteinExistence type="predicted"/>
<reference evidence="2 3" key="2">
    <citation type="journal article" date="2010" name="Nature">
        <title>Comparative genomics reveals mobile pathogenicity chromosomes in Fusarium.</title>
        <authorList>
            <person name="Ma L.J."/>
            <person name="van der Does H.C."/>
            <person name="Borkovich K.A."/>
            <person name="Coleman J.J."/>
            <person name="Daboussi M.J."/>
            <person name="Di Pietro A."/>
            <person name="Dufresne M."/>
            <person name="Freitag M."/>
            <person name="Grabherr M."/>
            <person name="Henrissat B."/>
            <person name="Houterman P.M."/>
            <person name="Kang S."/>
            <person name="Shim W.B."/>
            <person name="Woloshuk C."/>
            <person name="Xie X."/>
            <person name="Xu J.R."/>
            <person name="Antoniw J."/>
            <person name="Baker S.E."/>
            <person name="Bluhm B.H."/>
            <person name="Breakspear A."/>
            <person name="Brown D.W."/>
            <person name="Butchko R.A."/>
            <person name="Chapman S."/>
            <person name="Coulson R."/>
            <person name="Coutinho P.M."/>
            <person name="Danchin E.G."/>
            <person name="Diener A."/>
            <person name="Gale L.R."/>
            <person name="Gardiner D.M."/>
            <person name="Goff S."/>
            <person name="Hammond-Kosack K.E."/>
            <person name="Hilburn K."/>
            <person name="Hua-Van A."/>
            <person name="Jonkers W."/>
            <person name="Kazan K."/>
            <person name="Kodira C.D."/>
            <person name="Koehrsen M."/>
            <person name="Kumar L."/>
            <person name="Lee Y.H."/>
            <person name="Li L."/>
            <person name="Manners J.M."/>
            <person name="Miranda-Saavedra D."/>
            <person name="Mukherjee M."/>
            <person name="Park G."/>
            <person name="Park J."/>
            <person name="Park S.Y."/>
            <person name="Proctor R.H."/>
            <person name="Regev A."/>
            <person name="Ruiz-Roldan M.C."/>
            <person name="Sain D."/>
            <person name="Sakthikumar S."/>
            <person name="Sykes S."/>
            <person name="Schwartz D.C."/>
            <person name="Turgeon B.G."/>
            <person name="Wapinski I."/>
            <person name="Yoder O."/>
            <person name="Young S."/>
            <person name="Zeng Q."/>
            <person name="Zhou S."/>
            <person name="Galagan J."/>
            <person name="Cuomo C.A."/>
            <person name="Kistler H.C."/>
            <person name="Rep M."/>
        </authorList>
    </citation>
    <scope>GENOME REANNOTATION</scope>
    <source>
        <strain evidence="3">ATCC MYA-4620 / CBS 123657 / FGSC 9075 / NRRL 31084 / PH-1</strain>
        <strain evidence="2">PH-1 / ATCC MYA-4620 / FGSC 9075 / NRRL 31084</strain>
    </source>
</reference>
<sequence>METIPPRMTMTPTAKLTMRLHVDAMVSDDAIPYKDCCNACNSQDVGGLHVHDVLGEKGVAAEVCAGDDSRSIEF</sequence>
<dbReference type="VEuPathDB" id="FungiDB:FGRAMPH1_01G17055"/>
<reference evidence="2" key="4">
    <citation type="submission" date="2017-01" db="UniProtKB">
        <authorList>
            <consortium name="EnsemblFungi"/>
        </authorList>
    </citation>
    <scope>IDENTIFICATION</scope>
    <source>
        <strain evidence="2">PH-1 / ATCC MYA-4620 / FGSC 9075 / NRRL 31084</strain>
    </source>
</reference>
<gene>
    <name evidence="1" type="ORF">FGRAMPH1_01T17055</name>
</gene>
<protein>
    <submittedName>
        <fullName evidence="1">Chromosome 3, complete genome</fullName>
    </submittedName>
</protein>
<evidence type="ECO:0000313" key="2">
    <source>
        <dbReference type="EnsemblFungi" id="CEF87522"/>
    </source>
</evidence>
<dbReference type="InParanoid" id="A0A098E1R1"/>
<evidence type="ECO:0000313" key="1">
    <source>
        <dbReference type="EMBL" id="CEF87522.1"/>
    </source>
</evidence>
<accession>A0A098E1R1</accession>
<reference evidence="1 3" key="3">
    <citation type="journal article" date="2015" name="BMC Genomics">
        <title>The completed genome sequence of the pathogenic ascomycete fungus Fusarium graminearum.</title>
        <authorList>
            <person name="King R."/>
            <person name="Urban M."/>
            <person name="Hammond-Kosack M.C."/>
            <person name="Hassani-Pak K."/>
            <person name="Hammond-Kosack K.E."/>
        </authorList>
    </citation>
    <scope>NUCLEOTIDE SEQUENCE [LARGE SCALE GENOMIC DNA]</scope>
    <source>
        <strain evidence="3">ATCC MYA-4620 / CBS 123657 / FGSC 9075 / NRRL 31084 / PH-1</strain>
        <strain evidence="1">PH-1</strain>
    </source>
</reference>
<dbReference type="AlphaFoldDB" id="A0A098E1R1"/>